<dbReference type="SMART" id="SM00454">
    <property type="entry name" value="SAM"/>
    <property type="match status" value="1"/>
</dbReference>
<dbReference type="Gene3D" id="1.10.150.50">
    <property type="entry name" value="Transcription Factor, Ets-1"/>
    <property type="match status" value="1"/>
</dbReference>
<gene>
    <name evidence="2" type="ORF">BJ085DRAFT_21414</name>
</gene>
<accession>A0A4P9ZP33</accession>
<keyword evidence="3" id="KW-1185">Reference proteome</keyword>
<feature type="non-terminal residue" evidence="2">
    <location>
        <position position="80"/>
    </location>
</feature>
<evidence type="ECO:0000259" key="1">
    <source>
        <dbReference type="PROSITE" id="PS50105"/>
    </source>
</evidence>
<evidence type="ECO:0000313" key="2">
    <source>
        <dbReference type="EMBL" id="RKP34391.1"/>
    </source>
</evidence>
<dbReference type="Pfam" id="PF00536">
    <property type="entry name" value="SAM_1"/>
    <property type="match status" value="1"/>
</dbReference>
<proteinExistence type="predicted"/>
<dbReference type="InterPro" id="IPR001660">
    <property type="entry name" value="SAM"/>
</dbReference>
<sequence length="80" mass="9458">MESLTQWDVNKVYSWFCSLGFQAYEKQIRDNQITGEVLLHLHHEALRDLSIDSLGKRLVILKAIYQLKLQHRVPITTEDY</sequence>
<dbReference type="SUPFAM" id="SSF47769">
    <property type="entry name" value="SAM/Pointed domain"/>
    <property type="match status" value="1"/>
</dbReference>
<dbReference type="STRING" id="215637.A0A4P9ZP33"/>
<dbReference type="Proteomes" id="UP000268162">
    <property type="component" value="Unassembled WGS sequence"/>
</dbReference>
<name>A0A4P9ZP33_9FUNG</name>
<evidence type="ECO:0000313" key="3">
    <source>
        <dbReference type="Proteomes" id="UP000268162"/>
    </source>
</evidence>
<dbReference type="InterPro" id="IPR013761">
    <property type="entry name" value="SAM/pointed_sf"/>
</dbReference>
<protein>
    <submittedName>
        <fullName evidence="2">Sterile alpha motif/pointed domain-containing protein</fullName>
    </submittedName>
</protein>
<dbReference type="PROSITE" id="PS50105">
    <property type="entry name" value="SAM_DOMAIN"/>
    <property type="match status" value="1"/>
</dbReference>
<dbReference type="AlphaFoldDB" id="A0A4P9ZP33"/>
<organism evidence="2 3">
    <name type="scientific">Dimargaris cristalligena</name>
    <dbReference type="NCBI Taxonomy" id="215637"/>
    <lineage>
        <taxon>Eukaryota</taxon>
        <taxon>Fungi</taxon>
        <taxon>Fungi incertae sedis</taxon>
        <taxon>Zoopagomycota</taxon>
        <taxon>Kickxellomycotina</taxon>
        <taxon>Dimargaritomycetes</taxon>
        <taxon>Dimargaritales</taxon>
        <taxon>Dimargaritaceae</taxon>
        <taxon>Dimargaris</taxon>
    </lineage>
</organism>
<dbReference type="EMBL" id="ML003224">
    <property type="protein sequence ID" value="RKP34391.1"/>
    <property type="molecule type" value="Genomic_DNA"/>
</dbReference>
<feature type="domain" description="SAM" evidence="1">
    <location>
        <begin position="7"/>
        <end position="70"/>
    </location>
</feature>
<reference evidence="3" key="1">
    <citation type="journal article" date="2018" name="Nat. Microbiol.">
        <title>Leveraging single-cell genomics to expand the fungal tree of life.</title>
        <authorList>
            <person name="Ahrendt S.R."/>
            <person name="Quandt C.A."/>
            <person name="Ciobanu D."/>
            <person name="Clum A."/>
            <person name="Salamov A."/>
            <person name="Andreopoulos B."/>
            <person name="Cheng J.F."/>
            <person name="Woyke T."/>
            <person name="Pelin A."/>
            <person name="Henrissat B."/>
            <person name="Reynolds N.K."/>
            <person name="Benny G.L."/>
            <person name="Smith M.E."/>
            <person name="James T.Y."/>
            <person name="Grigoriev I.V."/>
        </authorList>
    </citation>
    <scope>NUCLEOTIDE SEQUENCE [LARGE SCALE GENOMIC DNA]</scope>
    <source>
        <strain evidence="3">RSA 468</strain>
    </source>
</reference>